<accession>A0A7W9CAS1</accession>
<reference evidence="8 9" key="1">
    <citation type="submission" date="2020-08" db="EMBL/GenBank/DDBJ databases">
        <title>Sequencing the genomes of 1000 actinobacteria strains.</title>
        <authorList>
            <person name="Klenk H.-P."/>
        </authorList>
    </citation>
    <scope>NUCLEOTIDE SEQUENCE [LARGE SCALE GENOMIC DNA]</scope>
    <source>
        <strain evidence="8 9">DSM 24823</strain>
    </source>
</reference>
<proteinExistence type="predicted"/>
<comment type="subcellular location">
    <subcellularLocation>
        <location evidence="1">Cell membrane</location>
        <topology evidence="1">Multi-pass membrane protein</topology>
    </subcellularLocation>
</comment>
<dbReference type="PANTHER" id="PTHR43791">
    <property type="entry name" value="PERMEASE-RELATED"/>
    <property type="match status" value="1"/>
</dbReference>
<name>A0A7W9CAS1_9MICO</name>
<keyword evidence="2" id="KW-0813">Transport</keyword>
<dbReference type="SUPFAM" id="SSF103473">
    <property type="entry name" value="MFS general substrate transporter"/>
    <property type="match status" value="1"/>
</dbReference>
<evidence type="ECO:0000313" key="9">
    <source>
        <dbReference type="Proteomes" id="UP000517712"/>
    </source>
</evidence>
<keyword evidence="3 6" id="KW-0812">Transmembrane</keyword>
<sequence length="458" mass="49339">MSDHVPGPTTQTLLASPHLASGIRKATFRLMPMLIILYFVAFLDRTNVGFAEQALEMDRNITAGAYALGAGIFFIGYAIFEIPSNLLLDKFGARFWLARIAITWGIVATAFAFVNGETMFIVLRFLLGVTEAGLFPGVIMFLSQWFPNKRRVQMFALFYLAQPFSQMLGAPLSGGLISFGDQVTPWAGWQVMFFVEGMMAVVAGVAAFFFLVDSPQKAKFLSDAEKLALRQIMEHEDTVKGSDGPRGIGAALLSWKVWYFTVIYFCLQIAVYGTTFYLPQQVSALIGQSVGWQVGLVSAIPWAVGLFACYYVGKHATSIKRRRVWGALFFLVTGSAILVSAWAGANGQSLLGIVAITVAVSAFLSVGPITWSFPTSFLTGAAAATGIGLINSLGNLGGFVAPIMRTGINESIPTDSGAWGVVSLGAFAFLAAVMMWATRFFSAKADALLEENAPAPGH</sequence>
<dbReference type="InterPro" id="IPR011701">
    <property type="entry name" value="MFS"/>
</dbReference>
<feature type="transmembrane region" description="Helical" evidence="6">
    <location>
        <begin position="257"/>
        <end position="278"/>
    </location>
</feature>
<feature type="transmembrane region" description="Helical" evidence="6">
    <location>
        <begin position="416"/>
        <end position="437"/>
    </location>
</feature>
<feature type="domain" description="Major facilitator superfamily (MFS) profile" evidence="7">
    <location>
        <begin position="30"/>
        <end position="446"/>
    </location>
</feature>
<dbReference type="Gene3D" id="1.20.1250.20">
    <property type="entry name" value="MFS general substrate transporter like domains"/>
    <property type="match status" value="2"/>
</dbReference>
<keyword evidence="9" id="KW-1185">Reference proteome</keyword>
<dbReference type="AlphaFoldDB" id="A0A7W9CAS1"/>
<dbReference type="GO" id="GO:0022857">
    <property type="term" value="F:transmembrane transporter activity"/>
    <property type="evidence" value="ECO:0007669"/>
    <property type="project" value="InterPro"/>
</dbReference>
<feature type="transmembrane region" description="Helical" evidence="6">
    <location>
        <begin position="324"/>
        <end position="343"/>
    </location>
</feature>
<feature type="transmembrane region" description="Helical" evidence="6">
    <location>
        <begin position="349"/>
        <end position="369"/>
    </location>
</feature>
<evidence type="ECO:0000256" key="6">
    <source>
        <dbReference type="SAM" id="Phobius"/>
    </source>
</evidence>
<dbReference type="RefSeq" id="WP_338402132.1">
    <property type="nucleotide sequence ID" value="NZ_BAAAPG010000001.1"/>
</dbReference>
<dbReference type="EMBL" id="JACHMU010000001">
    <property type="protein sequence ID" value="MBB5742194.1"/>
    <property type="molecule type" value="Genomic_DNA"/>
</dbReference>
<keyword evidence="4 6" id="KW-1133">Transmembrane helix</keyword>
<feature type="transmembrane region" description="Helical" evidence="6">
    <location>
        <begin position="26"/>
        <end position="43"/>
    </location>
</feature>
<evidence type="ECO:0000256" key="3">
    <source>
        <dbReference type="ARBA" id="ARBA00022692"/>
    </source>
</evidence>
<dbReference type="FunFam" id="1.20.1250.20:FF:000018">
    <property type="entry name" value="MFS transporter permease"/>
    <property type="match status" value="1"/>
</dbReference>
<dbReference type="Proteomes" id="UP000517712">
    <property type="component" value="Unassembled WGS sequence"/>
</dbReference>
<feature type="transmembrane region" description="Helical" evidence="6">
    <location>
        <begin position="63"/>
        <end position="83"/>
    </location>
</feature>
<feature type="transmembrane region" description="Helical" evidence="6">
    <location>
        <begin position="191"/>
        <end position="212"/>
    </location>
</feature>
<dbReference type="InterPro" id="IPR036259">
    <property type="entry name" value="MFS_trans_sf"/>
</dbReference>
<feature type="transmembrane region" description="Helical" evidence="6">
    <location>
        <begin position="95"/>
        <end position="114"/>
    </location>
</feature>
<evidence type="ECO:0000259" key="7">
    <source>
        <dbReference type="PROSITE" id="PS50850"/>
    </source>
</evidence>
<evidence type="ECO:0000313" key="8">
    <source>
        <dbReference type="EMBL" id="MBB5742194.1"/>
    </source>
</evidence>
<evidence type="ECO:0000256" key="2">
    <source>
        <dbReference type="ARBA" id="ARBA00022448"/>
    </source>
</evidence>
<dbReference type="InterPro" id="IPR020846">
    <property type="entry name" value="MFS_dom"/>
</dbReference>
<protein>
    <submittedName>
        <fullName evidence="8">MFS family permease</fullName>
    </submittedName>
</protein>
<evidence type="ECO:0000256" key="1">
    <source>
        <dbReference type="ARBA" id="ARBA00004651"/>
    </source>
</evidence>
<dbReference type="Pfam" id="PF07690">
    <property type="entry name" value="MFS_1"/>
    <property type="match status" value="1"/>
</dbReference>
<evidence type="ECO:0000256" key="4">
    <source>
        <dbReference type="ARBA" id="ARBA00022989"/>
    </source>
</evidence>
<dbReference type="PANTHER" id="PTHR43791:SF30">
    <property type="entry name" value="INNER MEMBRANE TRANSPORT PROTEIN RHMT"/>
    <property type="match status" value="1"/>
</dbReference>
<keyword evidence="5 6" id="KW-0472">Membrane</keyword>
<gene>
    <name evidence="8" type="ORF">HD600_000691</name>
</gene>
<dbReference type="CDD" id="cd17319">
    <property type="entry name" value="MFS_ExuT_GudP_like"/>
    <property type="match status" value="1"/>
</dbReference>
<dbReference type="PROSITE" id="PS50850">
    <property type="entry name" value="MFS"/>
    <property type="match status" value="1"/>
</dbReference>
<organism evidence="8 9">
    <name type="scientific">Microbacterium ginsengiterrae</name>
    <dbReference type="NCBI Taxonomy" id="546115"/>
    <lineage>
        <taxon>Bacteria</taxon>
        <taxon>Bacillati</taxon>
        <taxon>Actinomycetota</taxon>
        <taxon>Actinomycetes</taxon>
        <taxon>Micrococcales</taxon>
        <taxon>Microbacteriaceae</taxon>
        <taxon>Microbacterium</taxon>
    </lineage>
</organism>
<dbReference type="GO" id="GO:0005886">
    <property type="term" value="C:plasma membrane"/>
    <property type="evidence" value="ECO:0007669"/>
    <property type="project" value="UniProtKB-SubCell"/>
</dbReference>
<evidence type="ECO:0000256" key="5">
    <source>
        <dbReference type="ARBA" id="ARBA00023136"/>
    </source>
</evidence>
<feature type="transmembrane region" description="Helical" evidence="6">
    <location>
        <begin position="154"/>
        <end position="179"/>
    </location>
</feature>
<feature type="transmembrane region" description="Helical" evidence="6">
    <location>
        <begin position="381"/>
        <end position="404"/>
    </location>
</feature>
<feature type="transmembrane region" description="Helical" evidence="6">
    <location>
        <begin position="290"/>
        <end position="312"/>
    </location>
</feature>
<feature type="transmembrane region" description="Helical" evidence="6">
    <location>
        <begin position="120"/>
        <end position="142"/>
    </location>
</feature>
<comment type="caution">
    <text evidence="8">The sequence shown here is derived from an EMBL/GenBank/DDBJ whole genome shotgun (WGS) entry which is preliminary data.</text>
</comment>